<dbReference type="AlphaFoldDB" id="G3U0H5"/>
<keyword evidence="3" id="KW-1185">Reference proteome</keyword>
<dbReference type="Proteomes" id="UP000007646">
    <property type="component" value="Unassembled WGS sequence"/>
</dbReference>
<accession>G3U0H5</accession>
<feature type="compositionally biased region" description="Low complexity" evidence="1">
    <location>
        <begin position="38"/>
        <end position="48"/>
    </location>
</feature>
<organism evidence="2 3">
    <name type="scientific">Loxodonta africana</name>
    <name type="common">African elephant</name>
    <dbReference type="NCBI Taxonomy" id="9785"/>
    <lineage>
        <taxon>Eukaryota</taxon>
        <taxon>Metazoa</taxon>
        <taxon>Chordata</taxon>
        <taxon>Craniata</taxon>
        <taxon>Vertebrata</taxon>
        <taxon>Euteleostomi</taxon>
        <taxon>Mammalia</taxon>
        <taxon>Eutheria</taxon>
        <taxon>Afrotheria</taxon>
        <taxon>Proboscidea</taxon>
        <taxon>Elephantidae</taxon>
        <taxon>Loxodonta</taxon>
    </lineage>
</organism>
<feature type="region of interest" description="Disordered" evidence="1">
    <location>
        <begin position="1"/>
        <end position="67"/>
    </location>
</feature>
<feature type="region of interest" description="Disordered" evidence="1">
    <location>
        <begin position="90"/>
        <end position="127"/>
    </location>
</feature>
<dbReference type="PANTHER" id="PTHR36880">
    <property type="entry name" value="9130008F23RIK PROTEIN"/>
    <property type="match status" value="1"/>
</dbReference>
<dbReference type="InterPro" id="IPR037739">
    <property type="entry name" value="C6orf141"/>
</dbReference>
<reference evidence="2" key="3">
    <citation type="submission" date="2025-09" db="UniProtKB">
        <authorList>
            <consortium name="Ensembl"/>
        </authorList>
    </citation>
    <scope>IDENTIFICATION</scope>
    <source>
        <strain evidence="2">Isolate ISIS603380</strain>
    </source>
</reference>
<dbReference type="STRING" id="9785.ENSLAFP00000021333"/>
<dbReference type="OMA" id="VRIVDYQ"/>
<dbReference type="Ensembl" id="ENSLAFT00000002791.2">
    <property type="protein sequence ID" value="ENSLAFP00000021333.1"/>
    <property type="gene ID" value="ENSLAFG00000002791.2"/>
</dbReference>
<dbReference type="eggNOG" id="ENOG502SVK6">
    <property type="taxonomic scope" value="Eukaryota"/>
</dbReference>
<evidence type="ECO:0000313" key="2">
    <source>
        <dbReference type="Ensembl" id="ENSLAFP00000021333.1"/>
    </source>
</evidence>
<dbReference type="FunCoup" id="G3U0H5">
    <property type="interactions" value="2"/>
</dbReference>
<evidence type="ECO:0000313" key="3">
    <source>
        <dbReference type="Proteomes" id="UP000007646"/>
    </source>
</evidence>
<dbReference type="GeneTree" id="ENSGT00390000007738"/>
<reference evidence="2" key="2">
    <citation type="submission" date="2025-08" db="UniProtKB">
        <authorList>
            <consortium name="Ensembl"/>
        </authorList>
    </citation>
    <scope>IDENTIFICATION</scope>
    <source>
        <strain evidence="2">Isolate ISIS603380</strain>
    </source>
</reference>
<dbReference type="HOGENOM" id="CLU_099670_0_0_1"/>
<proteinExistence type="predicted"/>
<protein>
    <submittedName>
        <fullName evidence="2">Uncharacterized protein</fullName>
    </submittedName>
</protein>
<reference evidence="2 3" key="1">
    <citation type="submission" date="2009-06" db="EMBL/GenBank/DDBJ databases">
        <title>The Genome Sequence of Loxodonta africana (African elephant).</title>
        <authorList>
            <person name="Di Palma F."/>
            <person name="Heiman D."/>
            <person name="Young S."/>
            <person name="Johnson J."/>
            <person name="Lander E.S."/>
            <person name="Lindblad-Toh K."/>
        </authorList>
    </citation>
    <scope>NUCLEOTIDE SEQUENCE [LARGE SCALE GENOMIC DNA]</scope>
    <source>
        <strain evidence="2 3">Isolate ISIS603380</strain>
    </source>
</reference>
<name>G3U0H5_LOXAF</name>
<evidence type="ECO:0000256" key="1">
    <source>
        <dbReference type="SAM" id="MobiDB-lite"/>
    </source>
</evidence>
<sequence>IRNMPEGVGLGRVKGRAGFFPRGQGRGAPLAPGARNPAAAGTSGSRGSAQEDQSAARAPGSLAGKSPDCESWVREKVLFLLHPERWLGTPGDLAREEVAGGEDLPQTGGDDQEPRCPSPLFPRGQRISDNHVDFPFRALGRDSAAPPKSVLVRIVDYQVTQEVLQTAWTRGCMTTRTEERSMTAITFRTNTEKE</sequence>
<dbReference type="PANTHER" id="PTHR36880:SF1">
    <property type="entry name" value="9130008F23RIK PROTEIN"/>
    <property type="match status" value="1"/>
</dbReference>
<dbReference type="InParanoid" id="G3U0H5"/>